<dbReference type="AlphaFoldDB" id="A8ABW7"/>
<reference evidence="2 3" key="1">
    <citation type="journal article" date="2008" name="Genome Biol.">
        <title>A genomic analysis of the archaeal system Ignicoccus hospitalis-Nanoarchaeum equitans.</title>
        <authorList>
            <person name="Podar M."/>
            <person name="Anderson I."/>
            <person name="Makarova K.S."/>
            <person name="Elkins J.G."/>
            <person name="Ivanova N."/>
            <person name="Wall M.A."/>
            <person name="Lykidis A."/>
            <person name="Mavromatis K."/>
            <person name="Sun H."/>
            <person name="Hudson M.E."/>
            <person name="Chen W."/>
            <person name="Deciu C."/>
            <person name="Hutchison D."/>
            <person name="Eads J.R."/>
            <person name="Anderson A."/>
            <person name="Fernandes F."/>
            <person name="Szeto E."/>
            <person name="Lapidus A."/>
            <person name="Kyrpides N.C."/>
            <person name="Saier M.H.Jr."/>
            <person name="Richardson P.M."/>
            <person name="Rachel R."/>
            <person name="Huber H."/>
            <person name="Eisen J.A."/>
            <person name="Koonin E.V."/>
            <person name="Keller M."/>
            <person name="Stetter K.O."/>
        </authorList>
    </citation>
    <scope>NUCLEOTIDE SEQUENCE [LARGE SCALE GENOMIC DNA]</scope>
    <source>
        <strain evidence="3">KIN4/I / DSM 18386 / JCM 14125</strain>
    </source>
</reference>
<sequence length="182" mass="20627">MSPEEFDKETVAKVFANFAEKFMFDTLPKNLKKYVGEGAATALIFNIVKEGAKETMGEELKKMIKVESLKDAMKACYLPYKLVGMEFEYEEAEEGDEYVFKVTKCPHFKYTKDMPFACAACAAIKAGIIEKLEDKPVQIVFKGTRRLGSREPGILIEVVKHMPSGDPYCEFRLKELPRQGQS</sequence>
<protein>
    <recommendedName>
        <fullName evidence="1">Metanogen output domain-containing protein</fullName>
    </recommendedName>
</protein>
<keyword evidence="3" id="KW-1185">Reference proteome</keyword>
<evidence type="ECO:0000259" key="1">
    <source>
        <dbReference type="Pfam" id="PF18546"/>
    </source>
</evidence>
<feature type="domain" description="Metanogen output" evidence="1">
    <location>
        <begin position="47"/>
        <end position="131"/>
    </location>
</feature>
<dbReference type="OrthoDB" id="371687at2157"/>
<dbReference type="GeneID" id="5562980"/>
<accession>A8ABW7</accession>
<gene>
    <name evidence="2" type="ordered locus">Igni_1243</name>
</gene>
<dbReference type="KEGG" id="iho:Igni_1243"/>
<dbReference type="InterPro" id="IPR041359">
    <property type="entry name" value="MetOD1"/>
</dbReference>
<evidence type="ECO:0000313" key="2">
    <source>
        <dbReference type="EMBL" id="ABU82419.1"/>
    </source>
</evidence>
<organism evidence="2 3">
    <name type="scientific">Ignicoccus hospitalis (strain KIN4/I / DSM 18386 / JCM 14125)</name>
    <dbReference type="NCBI Taxonomy" id="453591"/>
    <lineage>
        <taxon>Archaea</taxon>
        <taxon>Thermoproteota</taxon>
        <taxon>Thermoprotei</taxon>
        <taxon>Desulfurococcales</taxon>
        <taxon>Desulfurococcaceae</taxon>
        <taxon>Ignicoccus</taxon>
    </lineage>
</organism>
<dbReference type="RefSeq" id="WP_012123383.1">
    <property type="nucleotide sequence ID" value="NC_009776.1"/>
</dbReference>
<name>A8ABW7_IGNH4</name>
<dbReference type="eggNOG" id="arCOG01688">
    <property type="taxonomic scope" value="Archaea"/>
</dbReference>
<dbReference type="Proteomes" id="UP000000262">
    <property type="component" value="Chromosome"/>
</dbReference>
<dbReference type="EMBL" id="CP000816">
    <property type="protein sequence ID" value="ABU82419.1"/>
    <property type="molecule type" value="Genomic_DNA"/>
</dbReference>
<dbReference type="Pfam" id="PF18546">
    <property type="entry name" value="MetOD1"/>
    <property type="match status" value="1"/>
</dbReference>
<evidence type="ECO:0000313" key="3">
    <source>
        <dbReference type="Proteomes" id="UP000000262"/>
    </source>
</evidence>
<dbReference type="STRING" id="453591.Igni_1243"/>
<proteinExistence type="predicted"/>
<dbReference type="HOGENOM" id="CLU_1478893_0_0_2"/>